<evidence type="ECO:0000256" key="2">
    <source>
        <dbReference type="ARBA" id="ARBA00002364"/>
    </source>
</evidence>
<comment type="catalytic activity">
    <reaction evidence="18">
        <text>prephenate + H(+) = 3-phenylpyruvate + CO2 + H2O</text>
        <dbReference type="Rhea" id="RHEA:21648"/>
        <dbReference type="ChEBI" id="CHEBI:15377"/>
        <dbReference type="ChEBI" id="CHEBI:15378"/>
        <dbReference type="ChEBI" id="CHEBI:16526"/>
        <dbReference type="ChEBI" id="CHEBI:18005"/>
        <dbReference type="ChEBI" id="CHEBI:29934"/>
        <dbReference type="EC" id="4.2.1.51"/>
    </reaction>
</comment>
<dbReference type="Gene3D" id="3.40.190.10">
    <property type="entry name" value="Periplasmic binding protein-like II"/>
    <property type="match status" value="2"/>
</dbReference>
<feature type="domain" description="Prephenate dehydratase" evidence="22">
    <location>
        <begin position="123"/>
        <end position="298"/>
    </location>
</feature>
<dbReference type="GO" id="GO:0005737">
    <property type="term" value="C:cytoplasm"/>
    <property type="evidence" value="ECO:0007669"/>
    <property type="project" value="UniProtKB-SubCell"/>
</dbReference>
<gene>
    <name evidence="24" type="primary">pheA</name>
    <name evidence="24" type="ORF">EB812_04915</name>
</gene>
<dbReference type="SUPFAM" id="SSF48600">
    <property type="entry name" value="Chorismate mutase II"/>
    <property type="match status" value="1"/>
</dbReference>
<evidence type="ECO:0000313" key="25">
    <source>
        <dbReference type="Proteomes" id="UP000292919"/>
    </source>
</evidence>
<dbReference type="Pfam" id="PF01817">
    <property type="entry name" value="CM_2"/>
    <property type="match status" value="1"/>
</dbReference>
<dbReference type="Gene3D" id="3.30.70.260">
    <property type="match status" value="1"/>
</dbReference>
<dbReference type="GO" id="GO:0004664">
    <property type="term" value="F:prephenate dehydratase activity"/>
    <property type="evidence" value="ECO:0007669"/>
    <property type="project" value="UniProtKB-EC"/>
</dbReference>
<evidence type="ECO:0000256" key="15">
    <source>
        <dbReference type="ARBA" id="ARBA00023268"/>
    </source>
</evidence>
<feature type="site" description="Essential for prephenate dehydratase activity" evidence="19">
    <location>
        <position position="291"/>
    </location>
</feature>
<comment type="function">
    <text evidence="2">Catalyzes the Claisen rearrangement of chorismate to prephenate and the decarboxylation/dehydration of prephenate to phenylpyruvate.</text>
</comment>
<feature type="domain" description="ACT" evidence="23">
    <location>
        <begin position="321"/>
        <end position="398"/>
    </location>
</feature>
<dbReference type="PANTHER" id="PTHR21022">
    <property type="entry name" value="PREPHENATE DEHYDRATASE P PROTEIN"/>
    <property type="match status" value="1"/>
</dbReference>
<comment type="caution">
    <text evidence="24">The sequence shown here is derived from an EMBL/GenBank/DDBJ whole genome shotgun (WGS) entry which is preliminary data.</text>
</comment>
<keyword evidence="10" id="KW-0028">Amino-acid biosynthesis</keyword>
<keyword evidence="11" id="KW-0057">Aromatic amino acid biosynthesis</keyword>
<feature type="compositionally biased region" description="Low complexity" evidence="20">
    <location>
        <begin position="11"/>
        <end position="32"/>
    </location>
</feature>
<dbReference type="Pfam" id="PF00800">
    <property type="entry name" value="PDT"/>
    <property type="match status" value="1"/>
</dbReference>
<dbReference type="Gene3D" id="1.20.59.10">
    <property type="entry name" value="Chorismate mutase"/>
    <property type="match status" value="1"/>
</dbReference>
<evidence type="ECO:0000256" key="14">
    <source>
        <dbReference type="ARBA" id="ARBA00023239"/>
    </source>
</evidence>
<keyword evidence="12" id="KW-0584">Phenylalanine biosynthesis</keyword>
<dbReference type="PANTHER" id="PTHR21022:SF19">
    <property type="entry name" value="PREPHENATE DEHYDRATASE-RELATED"/>
    <property type="match status" value="1"/>
</dbReference>
<evidence type="ECO:0000313" key="24">
    <source>
        <dbReference type="EMBL" id="TBH80480.1"/>
    </source>
</evidence>
<evidence type="ECO:0000256" key="3">
    <source>
        <dbReference type="ARBA" id="ARBA00004496"/>
    </source>
</evidence>
<keyword evidence="15" id="KW-0511">Multifunctional enzyme</keyword>
<dbReference type="InterPro" id="IPR008242">
    <property type="entry name" value="Chor_mutase/pphenate_deHydtase"/>
</dbReference>
<dbReference type="GO" id="GO:0046417">
    <property type="term" value="P:chorismate metabolic process"/>
    <property type="evidence" value="ECO:0007669"/>
    <property type="project" value="InterPro"/>
</dbReference>
<dbReference type="InterPro" id="IPR036979">
    <property type="entry name" value="CM_dom_sf"/>
</dbReference>
<dbReference type="RefSeq" id="WP_130957894.1">
    <property type="nucleotide sequence ID" value="NZ_JBHSHA010000009.1"/>
</dbReference>
<dbReference type="EC" id="4.2.1.51" evidence="7"/>
<dbReference type="GO" id="GO:0009094">
    <property type="term" value="P:L-phenylalanine biosynthetic process"/>
    <property type="evidence" value="ECO:0007669"/>
    <property type="project" value="UniProtKB-UniPathway"/>
</dbReference>
<sequence>MDESTSHWRGASADAPTPAEAAQPAPAADLAPTDPQARLAAIRKEIDSVDGQLLTLCNRRAALSLEVGRIKAHVPGIIFKPLREKEVLDGLAAQNPGPLPEDHLRAIWREIFSSSRALQRPQNVAYLGPEGTFSYFAGVEYLGHAAQFHPCNDLAEVFEEVASGQCELGVVPLENSLQGTVGVSFDLFLKHEVYIQAELFSRISHCLLSNAPSLAAVRTVYSHPQPLAQCGVWLRAHLPGAALVPVESTAAAAQRAAAQPDAAAIGHGKLADLLSLGVLARRIENEPGNWTRFVIIGPGSARHGGRLSGPQPGHTGADKTSLLFTTPDKAGALSSVLDLMAGHGVNMRKLESRPLRGQCWKYVFFVDVECDLQDPRYAELLTRLHEACTSFRILGSYPTGPQLDRLDLNATEPEC</sequence>
<comment type="pathway">
    <text evidence="5">Metabolic intermediate biosynthesis; prephenate biosynthesis; prephenate from chorismate: step 1/1.</text>
</comment>
<dbReference type="InterPro" id="IPR036263">
    <property type="entry name" value="Chorismate_II_sf"/>
</dbReference>
<dbReference type="EMBL" id="SIXC01000005">
    <property type="protein sequence ID" value="TBH80480.1"/>
    <property type="molecule type" value="Genomic_DNA"/>
</dbReference>
<dbReference type="AlphaFoldDB" id="A0A6H3FCT4"/>
<evidence type="ECO:0000256" key="17">
    <source>
        <dbReference type="ARBA" id="ARBA00031520"/>
    </source>
</evidence>
<keyword evidence="9" id="KW-0963">Cytoplasm</keyword>
<dbReference type="SMART" id="SM00830">
    <property type="entry name" value="CM_2"/>
    <property type="match status" value="1"/>
</dbReference>
<dbReference type="InterPro" id="IPR002912">
    <property type="entry name" value="ACT_dom"/>
</dbReference>
<dbReference type="InterPro" id="IPR045865">
    <property type="entry name" value="ACT-like_dom_sf"/>
</dbReference>
<dbReference type="GO" id="GO:0004106">
    <property type="term" value="F:chorismate mutase activity"/>
    <property type="evidence" value="ECO:0007669"/>
    <property type="project" value="UniProtKB-EC"/>
</dbReference>
<evidence type="ECO:0000256" key="7">
    <source>
        <dbReference type="ARBA" id="ARBA00013147"/>
    </source>
</evidence>
<evidence type="ECO:0000256" key="13">
    <source>
        <dbReference type="ARBA" id="ARBA00023235"/>
    </source>
</evidence>
<evidence type="ECO:0000256" key="9">
    <source>
        <dbReference type="ARBA" id="ARBA00022490"/>
    </source>
</evidence>
<evidence type="ECO:0000259" key="23">
    <source>
        <dbReference type="PROSITE" id="PS51671"/>
    </source>
</evidence>
<dbReference type="EC" id="5.4.99.5" evidence="6"/>
<evidence type="ECO:0000256" key="20">
    <source>
        <dbReference type="SAM" id="MobiDB-lite"/>
    </source>
</evidence>
<evidence type="ECO:0000256" key="11">
    <source>
        <dbReference type="ARBA" id="ARBA00023141"/>
    </source>
</evidence>
<keyword evidence="13" id="KW-0413">Isomerase</keyword>
<keyword evidence="25" id="KW-1185">Reference proteome</keyword>
<dbReference type="SUPFAM" id="SSF55021">
    <property type="entry name" value="ACT-like"/>
    <property type="match status" value="1"/>
</dbReference>
<evidence type="ECO:0000256" key="12">
    <source>
        <dbReference type="ARBA" id="ARBA00023222"/>
    </source>
</evidence>
<comment type="pathway">
    <text evidence="4">Amino-acid biosynthesis; L-phenylalanine biosynthesis; phenylpyruvate from prephenate: step 1/1.</text>
</comment>
<dbReference type="CDD" id="cd04905">
    <property type="entry name" value="ACT_CM-PDT"/>
    <property type="match status" value="1"/>
</dbReference>
<comment type="subcellular location">
    <subcellularLocation>
        <location evidence="3">Cytoplasm</location>
    </subcellularLocation>
</comment>
<dbReference type="NCBIfam" id="NF008865">
    <property type="entry name" value="PRK11898.1"/>
    <property type="match status" value="1"/>
</dbReference>
<dbReference type="CDD" id="cd13630">
    <property type="entry name" value="PBP2_PDT_1"/>
    <property type="match status" value="1"/>
</dbReference>
<evidence type="ECO:0000256" key="6">
    <source>
        <dbReference type="ARBA" id="ARBA00012404"/>
    </source>
</evidence>
<dbReference type="UniPathway" id="UPA00120">
    <property type="reaction ID" value="UER00203"/>
</dbReference>
<evidence type="ECO:0000256" key="16">
    <source>
        <dbReference type="ARBA" id="ARBA00031175"/>
    </source>
</evidence>
<dbReference type="SUPFAM" id="SSF53850">
    <property type="entry name" value="Periplasmic binding protein-like II"/>
    <property type="match status" value="1"/>
</dbReference>
<proteinExistence type="predicted"/>
<evidence type="ECO:0000256" key="4">
    <source>
        <dbReference type="ARBA" id="ARBA00004741"/>
    </source>
</evidence>
<evidence type="ECO:0000256" key="19">
    <source>
        <dbReference type="PIRSR" id="PIRSR001500-2"/>
    </source>
</evidence>
<dbReference type="PROSITE" id="PS51671">
    <property type="entry name" value="ACT"/>
    <property type="match status" value="1"/>
</dbReference>
<dbReference type="InterPro" id="IPR002701">
    <property type="entry name" value="CM_II_prokaryot"/>
</dbReference>
<feature type="region of interest" description="Disordered" evidence="20">
    <location>
        <begin position="1"/>
        <end position="32"/>
    </location>
</feature>
<reference evidence="24 25" key="1">
    <citation type="submission" date="2018-12" db="EMBL/GenBank/DDBJ databases">
        <title>First genome draft of Desulfovibrio legallis sp. nov.</title>
        <authorList>
            <person name="Ben Dhia O."/>
            <person name="Najjari A."/>
            <person name="Ferjani R."/>
            <person name="Fhoula I."/>
            <person name="Fardeau M.-L."/>
            <person name="Boudabbous A."/>
            <person name="Ouzari H.I."/>
        </authorList>
    </citation>
    <scope>NUCLEOTIDE SEQUENCE [LARGE SCALE GENOMIC DNA]</scope>
    <source>
        <strain evidence="24 25">H1T</strain>
    </source>
</reference>
<evidence type="ECO:0000259" key="21">
    <source>
        <dbReference type="PROSITE" id="PS51168"/>
    </source>
</evidence>
<dbReference type="UniPathway" id="UPA00121">
    <property type="reaction ID" value="UER00345"/>
</dbReference>
<dbReference type="Pfam" id="PF01842">
    <property type="entry name" value="ACT"/>
    <property type="match status" value="1"/>
</dbReference>
<protein>
    <recommendedName>
        <fullName evidence="8">Bifunctional chorismate mutase/prephenate dehydratase</fullName>
        <ecNumber evidence="7">4.2.1.51</ecNumber>
        <ecNumber evidence="6">5.4.99.5</ecNumber>
    </recommendedName>
    <alternativeName>
        <fullName evidence="17">Chorismate mutase-prephenate dehydratase</fullName>
    </alternativeName>
    <alternativeName>
        <fullName evidence="16">p-protein</fullName>
    </alternativeName>
</protein>
<evidence type="ECO:0000256" key="10">
    <source>
        <dbReference type="ARBA" id="ARBA00022605"/>
    </source>
</evidence>
<evidence type="ECO:0000259" key="22">
    <source>
        <dbReference type="PROSITE" id="PS51171"/>
    </source>
</evidence>
<accession>A0A6H3FCT4</accession>
<comment type="catalytic activity">
    <reaction evidence="1">
        <text>chorismate = prephenate</text>
        <dbReference type="Rhea" id="RHEA:13897"/>
        <dbReference type="ChEBI" id="CHEBI:29748"/>
        <dbReference type="ChEBI" id="CHEBI:29934"/>
        <dbReference type="EC" id="5.4.99.5"/>
    </reaction>
</comment>
<organism evidence="24 25">
    <name type="scientific">Desulfovibrio legallii</name>
    <dbReference type="NCBI Taxonomy" id="571438"/>
    <lineage>
        <taxon>Bacteria</taxon>
        <taxon>Pseudomonadati</taxon>
        <taxon>Thermodesulfobacteriota</taxon>
        <taxon>Desulfovibrionia</taxon>
        <taxon>Desulfovibrionales</taxon>
        <taxon>Desulfovibrionaceae</taxon>
        <taxon>Desulfovibrio</taxon>
    </lineage>
</organism>
<feature type="domain" description="Chorismate mutase" evidence="21">
    <location>
        <begin position="33"/>
        <end position="123"/>
    </location>
</feature>
<name>A0A6H3FCT4_9BACT</name>
<dbReference type="PROSITE" id="PS51168">
    <property type="entry name" value="CHORISMATE_MUT_2"/>
    <property type="match status" value="1"/>
</dbReference>
<dbReference type="PIRSF" id="PIRSF001500">
    <property type="entry name" value="Chor_mut_pdt_Ppr"/>
    <property type="match status" value="1"/>
</dbReference>
<dbReference type="PROSITE" id="PS51171">
    <property type="entry name" value="PREPHENATE_DEHYDR_3"/>
    <property type="match status" value="1"/>
</dbReference>
<evidence type="ECO:0000256" key="1">
    <source>
        <dbReference type="ARBA" id="ARBA00000824"/>
    </source>
</evidence>
<evidence type="ECO:0000256" key="8">
    <source>
        <dbReference type="ARBA" id="ARBA00014401"/>
    </source>
</evidence>
<evidence type="ECO:0000256" key="18">
    <source>
        <dbReference type="ARBA" id="ARBA00047848"/>
    </source>
</evidence>
<evidence type="ECO:0000256" key="5">
    <source>
        <dbReference type="ARBA" id="ARBA00004817"/>
    </source>
</evidence>
<dbReference type="Proteomes" id="UP000292919">
    <property type="component" value="Unassembled WGS sequence"/>
</dbReference>
<dbReference type="InterPro" id="IPR001086">
    <property type="entry name" value="Preph_deHydtase"/>
</dbReference>
<keyword evidence="14 24" id="KW-0456">Lyase</keyword>